<feature type="compositionally biased region" description="Low complexity" evidence="1">
    <location>
        <begin position="409"/>
        <end position="426"/>
    </location>
</feature>
<evidence type="ECO:0000313" key="3">
    <source>
        <dbReference type="Proteomes" id="UP000717585"/>
    </source>
</evidence>
<evidence type="ECO:0000313" key="2">
    <source>
        <dbReference type="EMBL" id="KAG9392446.1"/>
    </source>
</evidence>
<feature type="compositionally biased region" description="Acidic residues" evidence="1">
    <location>
        <begin position="434"/>
        <end position="446"/>
    </location>
</feature>
<sequence>MTSAPEHQRKSPCSNWVFDFEELYYLSGGRNPNDELRPDLPKRIPLSYEEEQELLSEYCRLIRKICAKRKLGDKITILAMLLLRRYYTDPRSVDLARREHAPSDMNPVSRDMPSAAEAQWYSGFVTVFAALWVAQKTYDRFKEVKVSSFWELLLEFAGKIHVPSFKYSKTHWHNVLRRERHLALTVNFDLILMPDMHVDALFKLVNSELVKLPRLLEKIVEKNTAEKYCRVNAERTAEAALLRGPIHAARNELCKAAHPLLLEVHQETDLFLRFYPLEVYYAILIHILAVVPKHKVPRSVAMLREASYTEITAIQGMPHAKASHGTHNAAIRGYDRDGRALLSSDEEWQGMLAEQLMPVIEGLWAAMRVSPGESKAPPEPQKEAEGPSQPMEPTPQIDLTQQTDHTEQTEIAQQTDETEQTQQTDQVELSGQAEEPDPTQETEQPELTEQTQQAEFTERTEQTEPMDQPMDEADSQAVQQPEITEE</sequence>
<organism evidence="2 3">
    <name type="scientific">Carpediemonas membranifera</name>
    <dbReference type="NCBI Taxonomy" id="201153"/>
    <lineage>
        <taxon>Eukaryota</taxon>
        <taxon>Metamonada</taxon>
        <taxon>Carpediemonas-like organisms</taxon>
        <taxon>Carpediemonas</taxon>
    </lineage>
</organism>
<evidence type="ECO:0000256" key="1">
    <source>
        <dbReference type="SAM" id="MobiDB-lite"/>
    </source>
</evidence>
<reference evidence="2" key="1">
    <citation type="submission" date="2021-05" db="EMBL/GenBank/DDBJ databases">
        <title>A free-living protist that lacks canonical eukaryotic 1 DNA replication and segregation systems.</title>
        <authorList>
            <person name="Salas-Leiva D.E."/>
            <person name="Tromer E.C."/>
            <person name="Curtis B.A."/>
            <person name="Jerlstrom-Hultqvist J."/>
            <person name="Kolisko M."/>
            <person name="Yi Z."/>
            <person name="Salas-Leiva J.S."/>
            <person name="Gallot-Lavallee L."/>
            <person name="Kops G.J.P.L."/>
            <person name="Archibald J.M."/>
            <person name="Simpson A.G.B."/>
            <person name="Roger A.J."/>
        </authorList>
    </citation>
    <scope>NUCLEOTIDE SEQUENCE</scope>
    <source>
        <strain evidence="2">BICM</strain>
    </source>
</reference>
<dbReference type="SUPFAM" id="SSF47954">
    <property type="entry name" value="Cyclin-like"/>
    <property type="match status" value="1"/>
</dbReference>
<feature type="region of interest" description="Disordered" evidence="1">
    <location>
        <begin position="370"/>
        <end position="486"/>
    </location>
</feature>
<dbReference type="Proteomes" id="UP000717585">
    <property type="component" value="Unassembled WGS sequence"/>
</dbReference>
<protein>
    <submittedName>
        <fullName evidence="2">Cyclin H-like</fullName>
    </submittedName>
</protein>
<proteinExistence type="predicted"/>
<gene>
    <name evidence="2" type="ORF">J8273_5437</name>
</gene>
<name>A0A8J6ARI0_9EUKA</name>
<dbReference type="EMBL" id="JAHDYR010000038">
    <property type="protein sequence ID" value="KAG9392446.1"/>
    <property type="molecule type" value="Genomic_DNA"/>
</dbReference>
<dbReference type="Gene3D" id="1.10.472.10">
    <property type="entry name" value="Cyclin-like"/>
    <property type="match status" value="1"/>
</dbReference>
<accession>A0A8J6ARI0</accession>
<feature type="compositionally biased region" description="Polar residues" evidence="1">
    <location>
        <begin position="476"/>
        <end position="486"/>
    </location>
</feature>
<keyword evidence="3" id="KW-1185">Reference proteome</keyword>
<dbReference type="AlphaFoldDB" id="A0A8J6ARI0"/>
<comment type="caution">
    <text evidence="2">The sequence shown here is derived from an EMBL/GenBank/DDBJ whole genome shotgun (WGS) entry which is preliminary data.</text>
</comment>
<dbReference type="InterPro" id="IPR036915">
    <property type="entry name" value="Cyclin-like_sf"/>
</dbReference>